<name>A0A101SKM4_9ACTN</name>
<comment type="caution">
    <text evidence="1">The sequence shown here is derived from an EMBL/GenBank/DDBJ whole genome shotgun (WGS) entry which is preliminary data.</text>
</comment>
<dbReference type="Proteomes" id="UP000053024">
    <property type="component" value="Unassembled WGS sequence"/>
</dbReference>
<accession>A0A101SKM4</accession>
<proteinExistence type="predicted"/>
<evidence type="ECO:0000313" key="2">
    <source>
        <dbReference type="Proteomes" id="UP000053024"/>
    </source>
</evidence>
<dbReference type="AlphaFoldDB" id="A0A101SKM4"/>
<gene>
    <name evidence="1" type="ORF">AQJ66_35650</name>
</gene>
<reference evidence="1 2" key="1">
    <citation type="submission" date="2015-10" db="EMBL/GenBank/DDBJ databases">
        <title>Draft genome sequence of Streptomyces bungoensis DSM 41781, type strain for the species Streptomyces bungoensis.</title>
        <authorList>
            <person name="Ruckert C."/>
            <person name="Winkler A."/>
            <person name="Kalinowski J."/>
            <person name="Kampfer P."/>
            <person name="Glaeser S."/>
        </authorList>
    </citation>
    <scope>NUCLEOTIDE SEQUENCE [LARGE SCALE GENOMIC DNA]</scope>
    <source>
        <strain evidence="1 2">DSM 41781</strain>
    </source>
</reference>
<dbReference type="EMBL" id="LMWX01000083">
    <property type="protein sequence ID" value="KUN75607.1"/>
    <property type="molecule type" value="Genomic_DNA"/>
</dbReference>
<protein>
    <submittedName>
        <fullName evidence="1">Uncharacterized protein</fullName>
    </submittedName>
</protein>
<organism evidence="1 2">
    <name type="scientific">Streptomyces bungoensis</name>
    <dbReference type="NCBI Taxonomy" id="285568"/>
    <lineage>
        <taxon>Bacteria</taxon>
        <taxon>Bacillati</taxon>
        <taxon>Actinomycetota</taxon>
        <taxon>Actinomycetes</taxon>
        <taxon>Kitasatosporales</taxon>
        <taxon>Streptomycetaceae</taxon>
        <taxon>Streptomyces</taxon>
    </lineage>
</organism>
<sequence length="63" mass="6963">MGELMIGRSLRRTESGDAQCFTQLRGVATGEVEQRVDLGNAELQARLRPVQVAGWKPLPPSRE</sequence>
<evidence type="ECO:0000313" key="1">
    <source>
        <dbReference type="EMBL" id="KUN75607.1"/>
    </source>
</evidence>
<keyword evidence="2" id="KW-1185">Reference proteome</keyword>